<evidence type="ECO:0000256" key="5">
    <source>
        <dbReference type="ARBA" id="ARBA00022605"/>
    </source>
</evidence>
<evidence type="ECO:0000256" key="4">
    <source>
        <dbReference type="ARBA" id="ARBA00022490"/>
    </source>
</evidence>
<dbReference type="EC" id="2.5.1.19" evidence="9"/>
<feature type="binding site" evidence="9">
    <location>
        <position position="119"/>
    </location>
    <ligand>
        <name>phosphoenolpyruvate</name>
        <dbReference type="ChEBI" id="CHEBI:58702"/>
    </ligand>
</feature>
<dbReference type="CDD" id="cd01556">
    <property type="entry name" value="EPSP_synthase"/>
    <property type="match status" value="1"/>
</dbReference>
<keyword evidence="4 9" id="KW-0963">Cytoplasm</keyword>
<feature type="domain" description="Enolpyruvate transferase" evidence="10">
    <location>
        <begin position="8"/>
        <end position="419"/>
    </location>
</feature>
<evidence type="ECO:0000256" key="6">
    <source>
        <dbReference type="ARBA" id="ARBA00022679"/>
    </source>
</evidence>
<dbReference type="GO" id="GO:0008652">
    <property type="term" value="P:amino acid biosynthetic process"/>
    <property type="evidence" value="ECO:0007669"/>
    <property type="project" value="UniProtKB-KW"/>
</dbReference>
<dbReference type="HAMAP" id="MF_00210">
    <property type="entry name" value="EPSP_synth"/>
    <property type="match status" value="1"/>
</dbReference>
<comment type="catalytic activity">
    <reaction evidence="8">
        <text>3-phosphoshikimate + phosphoenolpyruvate = 5-O-(1-carboxyvinyl)-3-phosphoshikimate + phosphate</text>
        <dbReference type="Rhea" id="RHEA:21256"/>
        <dbReference type="ChEBI" id="CHEBI:43474"/>
        <dbReference type="ChEBI" id="CHEBI:57701"/>
        <dbReference type="ChEBI" id="CHEBI:58702"/>
        <dbReference type="ChEBI" id="CHEBI:145989"/>
        <dbReference type="EC" id="2.5.1.19"/>
    </reaction>
    <physiologicalReaction direction="left-to-right" evidence="8">
        <dbReference type="Rhea" id="RHEA:21257"/>
    </physiologicalReaction>
</comment>
<feature type="binding site" evidence="9">
    <location>
        <position position="339"/>
    </location>
    <ligand>
        <name>3-phosphoshikimate</name>
        <dbReference type="ChEBI" id="CHEBI:145989"/>
    </ligand>
</feature>
<evidence type="ECO:0000313" key="11">
    <source>
        <dbReference type="EMBL" id="GAV22306.1"/>
    </source>
</evidence>
<feature type="binding site" evidence="9">
    <location>
        <position position="385"/>
    </location>
    <ligand>
        <name>phosphoenolpyruvate</name>
        <dbReference type="ChEBI" id="CHEBI:58702"/>
    </ligand>
</feature>
<evidence type="ECO:0000256" key="3">
    <source>
        <dbReference type="ARBA" id="ARBA00009948"/>
    </source>
</evidence>
<feature type="binding site" evidence="9">
    <location>
        <position position="166"/>
    </location>
    <ligand>
        <name>3-phosphoshikimate</name>
        <dbReference type="ChEBI" id="CHEBI:145989"/>
    </ligand>
</feature>
<dbReference type="NCBIfam" id="TIGR01356">
    <property type="entry name" value="aroA"/>
    <property type="match status" value="1"/>
</dbReference>
<keyword evidence="6 9" id="KW-0808">Transferase</keyword>
<dbReference type="InterPro" id="IPR006264">
    <property type="entry name" value="EPSP_synthase"/>
</dbReference>
<dbReference type="FunFam" id="3.65.10.10:FF:000005">
    <property type="entry name" value="3-phosphoshikimate 1-carboxyvinyltransferase"/>
    <property type="match status" value="1"/>
</dbReference>
<organism evidence="11 12">
    <name type="scientific">Carboxydothermus pertinax</name>
    <dbReference type="NCBI Taxonomy" id="870242"/>
    <lineage>
        <taxon>Bacteria</taxon>
        <taxon>Bacillati</taxon>
        <taxon>Bacillota</taxon>
        <taxon>Clostridia</taxon>
        <taxon>Thermoanaerobacterales</taxon>
        <taxon>Thermoanaerobacteraceae</taxon>
        <taxon>Carboxydothermus</taxon>
    </lineage>
</organism>
<feature type="binding site" evidence="9">
    <location>
        <position position="164"/>
    </location>
    <ligand>
        <name>3-phosphoshikimate</name>
        <dbReference type="ChEBI" id="CHEBI:145989"/>
    </ligand>
</feature>
<evidence type="ECO:0000256" key="1">
    <source>
        <dbReference type="ARBA" id="ARBA00002174"/>
    </source>
</evidence>
<dbReference type="OrthoDB" id="9809920at2"/>
<comment type="caution">
    <text evidence="9">Lacks conserved residue(s) required for the propagation of feature annotation.</text>
</comment>
<dbReference type="GO" id="GO:0005737">
    <property type="term" value="C:cytoplasm"/>
    <property type="evidence" value="ECO:0007669"/>
    <property type="project" value="UniProtKB-SubCell"/>
</dbReference>
<keyword evidence="5 9" id="KW-0028">Amino-acid biosynthesis</keyword>
<dbReference type="RefSeq" id="WP_075858792.1">
    <property type="nucleotide sequence ID" value="NZ_BDJK01000011.1"/>
</dbReference>
<keyword evidence="12" id="KW-1185">Reference proteome</keyword>
<dbReference type="GO" id="GO:0003866">
    <property type="term" value="F:3-phosphoshikimate 1-carboxyvinyltransferase activity"/>
    <property type="evidence" value="ECO:0007669"/>
    <property type="project" value="UniProtKB-UniRule"/>
</dbReference>
<feature type="binding site" evidence="9">
    <location>
        <position position="91"/>
    </location>
    <ligand>
        <name>phosphoenolpyruvate</name>
        <dbReference type="ChEBI" id="CHEBI:58702"/>
    </ligand>
</feature>
<protein>
    <recommendedName>
        <fullName evidence="9">3-phosphoshikimate 1-carboxyvinyltransferase</fullName>
        <ecNumber evidence="9">2.5.1.19</ecNumber>
    </recommendedName>
    <alternativeName>
        <fullName evidence="9">5-enolpyruvylshikimate-3-phosphate synthase</fullName>
        <shortName evidence="9">EPSP synthase</shortName>
        <shortName evidence="9">EPSPS</shortName>
    </alternativeName>
</protein>
<dbReference type="InterPro" id="IPR023193">
    <property type="entry name" value="EPSP_synthase_CS"/>
</dbReference>
<dbReference type="PROSITE" id="PS00885">
    <property type="entry name" value="EPSP_SYNTHASE_2"/>
    <property type="match status" value="1"/>
</dbReference>
<feature type="binding site" evidence="9">
    <location>
        <position position="20"/>
    </location>
    <ligand>
        <name>phosphoenolpyruvate</name>
        <dbReference type="ChEBI" id="CHEBI:58702"/>
    </ligand>
</feature>
<evidence type="ECO:0000256" key="7">
    <source>
        <dbReference type="ARBA" id="ARBA00023141"/>
    </source>
</evidence>
<evidence type="ECO:0000256" key="2">
    <source>
        <dbReference type="ARBA" id="ARBA00004811"/>
    </source>
</evidence>
<sequence length="427" mass="45589">MKVTLAKSGLKGELTVPGDKSISHRALIFGALAEGITEIENFLVARDTLATLNCLKKYGVRISRSKNQVKVLGTAQNFSEPKDILNAENSGTTIRLLSGVAATFPFVSVFTGDKSLRQRPMKRVLEPLSQMGAKVLARAEGNYAPFAINGGKLVGRDFTLKKASAQVKSALILAGLRASGTTTVTEPNLSRDHTERMLEGFGVKIERSGQTIAIIGGQKLYGQKVVVPGDFSSAAFFIVAALIVPESHLLLKNVGLNPTRTGLLTVLKEMGAKINLLNLRETGGEPVGDIEVFTSPLKAVEVPPEIVPAMIDEFPILAAAMAHAEGVSVVRGAEELRIKESDRIKSIVGEFSKMGVMVEELPDGFKITGGRRPLGTIVDSHHDHRIAMTLGVLGLTAVGSTEILNAEAVAISYPDFFVQLTKLLEGA</sequence>
<comment type="caution">
    <text evidence="11">The sequence shown here is derived from an EMBL/GenBank/DDBJ whole genome shotgun (WGS) entry which is preliminary data.</text>
</comment>
<accession>A0A1L8CTQ8</accession>
<dbReference type="PIRSF" id="PIRSF000505">
    <property type="entry name" value="EPSPS"/>
    <property type="match status" value="1"/>
</dbReference>
<dbReference type="AlphaFoldDB" id="A0A1L8CTQ8"/>
<proteinExistence type="inferred from homology"/>
<keyword evidence="7 9" id="KW-0057">Aromatic amino acid biosynthesis</keyword>
<evidence type="ECO:0000256" key="9">
    <source>
        <dbReference type="HAMAP-Rule" id="MF_00210"/>
    </source>
</evidence>
<dbReference type="InterPro" id="IPR001986">
    <property type="entry name" value="Enolpyruvate_Tfrase_dom"/>
</dbReference>
<feature type="binding site" evidence="9">
    <location>
        <position position="312"/>
    </location>
    <ligand>
        <name>3-phosphoshikimate</name>
        <dbReference type="ChEBI" id="CHEBI:145989"/>
    </ligand>
</feature>
<comment type="pathway">
    <text evidence="2 9">Metabolic intermediate biosynthesis; chorismate biosynthesis; chorismate from D-erythrose 4-phosphate and phosphoenolpyruvate: step 6/7.</text>
</comment>
<comment type="subunit">
    <text evidence="9">Monomer.</text>
</comment>
<dbReference type="UniPathway" id="UPA00053">
    <property type="reaction ID" value="UER00089"/>
</dbReference>
<dbReference type="PANTHER" id="PTHR21090">
    <property type="entry name" value="AROM/DEHYDROQUINATE SYNTHASE"/>
    <property type="match status" value="1"/>
</dbReference>
<evidence type="ECO:0000259" key="10">
    <source>
        <dbReference type="Pfam" id="PF00275"/>
    </source>
</evidence>
<dbReference type="GO" id="GO:0009423">
    <property type="term" value="P:chorismate biosynthetic process"/>
    <property type="evidence" value="ECO:0007669"/>
    <property type="project" value="UniProtKB-UniRule"/>
</dbReference>
<reference evidence="12" key="1">
    <citation type="submission" date="2016-12" db="EMBL/GenBank/DDBJ databases">
        <title>Draft Genome Sequences od Carboxydothermus pertinax and islandicus, Hydrogenogenic Carboxydotrophic Bacteria.</title>
        <authorList>
            <person name="Fukuyama Y."/>
            <person name="Ohmae K."/>
            <person name="Yoneda Y."/>
            <person name="Yoshida T."/>
            <person name="Sako Y."/>
        </authorList>
    </citation>
    <scope>NUCLEOTIDE SEQUENCE [LARGE SCALE GENOMIC DNA]</scope>
    <source>
        <strain evidence="12">Ug1</strain>
    </source>
</reference>
<dbReference type="InterPro" id="IPR036968">
    <property type="entry name" value="Enolpyruvate_Tfrase_sf"/>
</dbReference>
<feature type="binding site" evidence="9">
    <location>
        <position position="166"/>
    </location>
    <ligand>
        <name>phosphoenolpyruvate</name>
        <dbReference type="ChEBI" id="CHEBI:58702"/>
    </ligand>
</feature>
<feature type="active site" description="Proton acceptor" evidence="9">
    <location>
        <position position="312"/>
    </location>
</feature>
<evidence type="ECO:0000256" key="8">
    <source>
        <dbReference type="ARBA" id="ARBA00044633"/>
    </source>
</evidence>
<evidence type="ECO:0000313" key="12">
    <source>
        <dbReference type="Proteomes" id="UP000187485"/>
    </source>
</evidence>
<feature type="binding site" evidence="9">
    <location>
        <position position="20"/>
    </location>
    <ligand>
        <name>3-phosphoshikimate</name>
        <dbReference type="ChEBI" id="CHEBI:145989"/>
    </ligand>
</feature>
<dbReference type="Pfam" id="PF00275">
    <property type="entry name" value="EPSP_synthase"/>
    <property type="match status" value="1"/>
</dbReference>
<comment type="function">
    <text evidence="1 9">Catalyzes the transfer of the enolpyruvyl moiety of phosphoenolpyruvate (PEP) to the 5-hydroxyl of shikimate-3-phosphate (S3P) to produce enolpyruvyl shikimate-3-phosphate and inorganic phosphate.</text>
</comment>
<gene>
    <name evidence="9" type="primary">aroA</name>
    <name evidence="11" type="ORF">cpu_08160</name>
</gene>
<dbReference type="STRING" id="870242.cpu_08160"/>
<comment type="subcellular location">
    <subcellularLocation>
        <location evidence="9">Cytoplasm</location>
    </subcellularLocation>
</comment>
<dbReference type="GO" id="GO:0009073">
    <property type="term" value="P:aromatic amino acid family biosynthetic process"/>
    <property type="evidence" value="ECO:0007669"/>
    <property type="project" value="UniProtKB-KW"/>
</dbReference>
<feature type="binding site" evidence="9">
    <location>
        <position position="25"/>
    </location>
    <ligand>
        <name>3-phosphoshikimate</name>
        <dbReference type="ChEBI" id="CHEBI:145989"/>
    </ligand>
</feature>
<dbReference type="SUPFAM" id="SSF55205">
    <property type="entry name" value="EPT/RTPC-like"/>
    <property type="match status" value="1"/>
</dbReference>
<dbReference type="InterPro" id="IPR013792">
    <property type="entry name" value="RNA3'P_cycl/enolpyr_Trfase_a/b"/>
</dbReference>
<comment type="similarity">
    <text evidence="3 9">Belongs to the EPSP synthase family.</text>
</comment>
<dbReference type="FunFam" id="3.65.10.10:FF:000006">
    <property type="entry name" value="3-phosphoshikimate 1-carboxyvinyltransferase"/>
    <property type="match status" value="1"/>
</dbReference>
<name>A0A1L8CTQ8_9THEO</name>
<dbReference type="Proteomes" id="UP000187485">
    <property type="component" value="Unassembled WGS sequence"/>
</dbReference>
<feature type="binding site" evidence="9">
    <location>
        <position position="343"/>
    </location>
    <ligand>
        <name>phosphoenolpyruvate</name>
        <dbReference type="ChEBI" id="CHEBI:58702"/>
    </ligand>
</feature>
<dbReference type="EMBL" id="BDJK01000011">
    <property type="protein sequence ID" value="GAV22306.1"/>
    <property type="molecule type" value="Genomic_DNA"/>
</dbReference>
<feature type="binding site" evidence="9">
    <location>
        <position position="21"/>
    </location>
    <ligand>
        <name>3-phosphoshikimate</name>
        <dbReference type="ChEBI" id="CHEBI:145989"/>
    </ligand>
</feature>
<dbReference type="Gene3D" id="3.65.10.10">
    <property type="entry name" value="Enolpyruvate transferase domain"/>
    <property type="match status" value="2"/>
</dbReference>
<dbReference type="PANTHER" id="PTHR21090:SF5">
    <property type="entry name" value="PENTAFUNCTIONAL AROM POLYPEPTIDE"/>
    <property type="match status" value="1"/>
</dbReference>